<dbReference type="SMART" id="SM00015">
    <property type="entry name" value="IQ"/>
    <property type="match status" value="3"/>
</dbReference>
<dbReference type="InterPro" id="IPR027417">
    <property type="entry name" value="P-loop_NTPase"/>
</dbReference>
<dbReference type="PROSITE" id="PS50096">
    <property type="entry name" value="IQ"/>
    <property type="match status" value="3"/>
</dbReference>
<dbReference type="Proteomes" id="UP001176940">
    <property type="component" value="Unassembled WGS sequence"/>
</dbReference>
<dbReference type="SUPFAM" id="SSF52540">
    <property type="entry name" value="P-loop containing nucleoside triphosphate hydrolases"/>
    <property type="match status" value="1"/>
</dbReference>
<name>A0ABN9MPM9_9NEOB</name>
<proteinExistence type="predicted"/>
<accession>A0ABN9MPM9</accession>
<dbReference type="Pfam" id="PF00612">
    <property type="entry name" value="IQ"/>
    <property type="match status" value="3"/>
</dbReference>
<reference evidence="1" key="1">
    <citation type="submission" date="2023-07" db="EMBL/GenBank/DDBJ databases">
        <authorList>
            <person name="Stuckert A."/>
        </authorList>
    </citation>
    <scope>NUCLEOTIDE SEQUENCE</scope>
</reference>
<dbReference type="InterPro" id="IPR051567">
    <property type="entry name" value="Unconventional_Myosin_ATPase"/>
</dbReference>
<dbReference type="InterPro" id="IPR000048">
    <property type="entry name" value="IQ_motif_EF-hand-BS"/>
</dbReference>
<protein>
    <submittedName>
        <fullName evidence="1">Uncharacterized protein</fullName>
    </submittedName>
</protein>
<comment type="caution">
    <text evidence="1">The sequence shown here is derived from an EMBL/GenBank/DDBJ whole genome shotgun (WGS) entry which is preliminary data.</text>
</comment>
<dbReference type="Gene3D" id="1.20.5.190">
    <property type="match status" value="2"/>
</dbReference>
<organism evidence="1 2">
    <name type="scientific">Ranitomeya imitator</name>
    <name type="common">mimic poison frog</name>
    <dbReference type="NCBI Taxonomy" id="111125"/>
    <lineage>
        <taxon>Eukaryota</taxon>
        <taxon>Metazoa</taxon>
        <taxon>Chordata</taxon>
        <taxon>Craniata</taxon>
        <taxon>Vertebrata</taxon>
        <taxon>Euteleostomi</taxon>
        <taxon>Amphibia</taxon>
        <taxon>Batrachia</taxon>
        <taxon>Anura</taxon>
        <taxon>Neobatrachia</taxon>
        <taxon>Hyloidea</taxon>
        <taxon>Dendrobatidae</taxon>
        <taxon>Dendrobatinae</taxon>
        <taxon>Ranitomeya</taxon>
    </lineage>
</organism>
<dbReference type="PANTHER" id="PTHR22692">
    <property type="entry name" value="MYOSIN VII, XV"/>
    <property type="match status" value="1"/>
</dbReference>
<keyword evidence="2" id="KW-1185">Reference proteome</keyword>
<dbReference type="EMBL" id="CAUEEQ010079657">
    <property type="protein sequence ID" value="CAJ0968764.1"/>
    <property type="molecule type" value="Genomic_DNA"/>
</dbReference>
<gene>
    <name evidence="1" type="ORF">RIMI_LOCUS23408651</name>
</gene>
<dbReference type="PANTHER" id="PTHR22692:SF24">
    <property type="entry name" value="MYOSIN VIIB"/>
    <property type="match status" value="1"/>
</dbReference>
<dbReference type="InterPro" id="IPR038185">
    <property type="entry name" value="MyTH4_dom_sf"/>
</dbReference>
<sequence length="244" mass="28708">MPVRENILTSSFEIAFALAFRRGTASGKLFLKQKKSAVKIQAAWRGYHDRKSYVKMQHGFQRLQAVIRSRHIRLQYQKSQAIISKLQARCRGYLLRKRLAQEKTAILVLQTYTRGMLARNRYRRMRKSELLNQQDIAMQKKRHMVQKELLQQQEKENLEMVEQVFGFLPLMDLDSPSLDEIDLDALPLELEKEVDYLSDFTFSKFAATYFQGSATDTHIRKTLHQPLLYHEDHGDVLVRLSMLY</sequence>
<evidence type="ECO:0000313" key="1">
    <source>
        <dbReference type="EMBL" id="CAJ0968764.1"/>
    </source>
</evidence>
<evidence type="ECO:0000313" key="2">
    <source>
        <dbReference type="Proteomes" id="UP001176940"/>
    </source>
</evidence>
<dbReference type="Gene3D" id="1.25.40.530">
    <property type="entry name" value="MyTH4 domain"/>
    <property type="match status" value="1"/>
</dbReference>